<dbReference type="InterPro" id="IPR027359">
    <property type="entry name" value="Volt_channel_dom_sf"/>
</dbReference>
<keyword evidence="7" id="KW-0630">Potassium</keyword>
<keyword evidence="11" id="KW-0407">Ion channel</keyword>
<dbReference type="GO" id="GO:0008076">
    <property type="term" value="C:voltage-gated potassium channel complex"/>
    <property type="evidence" value="ECO:0007669"/>
    <property type="project" value="InterPro"/>
</dbReference>
<evidence type="ECO:0000256" key="13">
    <source>
        <dbReference type="SAM" id="Phobius"/>
    </source>
</evidence>
<feature type="domain" description="Ion transport" evidence="14">
    <location>
        <begin position="52"/>
        <end position="259"/>
    </location>
</feature>
<keyword evidence="2" id="KW-0813">Transport</keyword>
<dbReference type="PANTHER" id="PTHR11537">
    <property type="entry name" value="VOLTAGE-GATED POTASSIUM CHANNEL"/>
    <property type="match status" value="1"/>
</dbReference>
<evidence type="ECO:0000313" key="15">
    <source>
        <dbReference type="EMBL" id="MDO6673292.1"/>
    </source>
</evidence>
<feature type="region of interest" description="Disordered" evidence="12">
    <location>
        <begin position="1"/>
        <end position="28"/>
    </location>
</feature>
<keyword evidence="4 13" id="KW-0812">Transmembrane</keyword>
<feature type="transmembrane region" description="Helical" evidence="13">
    <location>
        <begin position="56"/>
        <end position="75"/>
    </location>
</feature>
<dbReference type="Pfam" id="PF00520">
    <property type="entry name" value="Ion_trans"/>
    <property type="match status" value="1"/>
</dbReference>
<dbReference type="Proteomes" id="UP001170481">
    <property type="component" value="Unassembled WGS sequence"/>
</dbReference>
<dbReference type="SUPFAM" id="SSF81324">
    <property type="entry name" value="Voltage-gated potassium channels"/>
    <property type="match status" value="1"/>
</dbReference>
<dbReference type="InterPro" id="IPR005821">
    <property type="entry name" value="Ion_trans_dom"/>
</dbReference>
<feature type="compositionally biased region" description="Acidic residues" evidence="12">
    <location>
        <begin position="310"/>
        <end position="326"/>
    </location>
</feature>
<name>A0AAP4TZL2_9GAMM</name>
<keyword evidence="3" id="KW-0633">Potassium transport</keyword>
<feature type="transmembrane region" description="Helical" evidence="13">
    <location>
        <begin position="87"/>
        <end position="105"/>
    </location>
</feature>
<feature type="transmembrane region" description="Helical" evidence="13">
    <location>
        <begin position="179"/>
        <end position="200"/>
    </location>
</feature>
<evidence type="ECO:0000256" key="8">
    <source>
        <dbReference type="ARBA" id="ARBA00022989"/>
    </source>
</evidence>
<proteinExistence type="predicted"/>
<feature type="transmembrane region" description="Helical" evidence="13">
    <location>
        <begin position="238"/>
        <end position="260"/>
    </location>
</feature>
<reference evidence="15" key="1">
    <citation type="submission" date="2023-07" db="EMBL/GenBank/DDBJ databases">
        <title>Genome content predicts the carbon catabolic preferences of heterotrophic bacteria.</title>
        <authorList>
            <person name="Gralka M."/>
        </authorList>
    </citation>
    <scope>NUCLEOTIDE SEQUENCE</scope>
    <source>
        <strain evidence="15">C2R13</strain>
    </source>
</reference>
<evidence type="ECO:0000259" key="14">
    <source>
        <dbReference type="Pfam" id="PF00520"/>
    </source>
</evidence>
<evidence type="ECO:0000256" key="3">
    <source>
        <dbReference type="ARBA" id="ARBA00022538"/>
    </source>
</evidence>
<evidence type="ECO:0000256" key="4">
    <source>
        <dbReference type="ARBA" id="ARBA00022692"/>
    </source>
</evidence>
<dbReference type="InterPro" id="IPR028325">
    <property type="entry name" value="VG_K_chnl"/>
</dbReference>
<evidence type="ECO:0000256" key="6">
    <source>
        <dbReference type="ARBA" id="ARBA00022882"/>
    </source>
</evidence>
<dbReference type="PANTHER" id="PTHR11537:SF254">
    <property type="entry name" value="POTASSIUM VOLTAGE-GATED CHANNEL PROTEIN SHAB"/>
    <property type="match status" value="1"/>
</dbReference>
<keyword evidence="6" id="KW-0851">Voltage-gated channel</keyword>
<dbReference type="Gene3D" id="1.10.287.70">
    <property type="match status" value="1"/>
</dbReference>
<dbReference type="GO" id="GO:0001508">
    <property type="term" value="P:action potential"/>
    <property type="evidence" value="ECO:0007669"/>
    <property type="project" value="TreeGrafter"/>
</dbReference>
<evidence type="ECO:0000256" key="12">
    <source>
        <dbReference type="SAM" id="MobiDB-lite"/>
    </source>
</evidence>
<keyword evidence="8 13" id="KW-1133">Transmembrane helix</keyword>
<keyword evidence="9" id="KW-0406">Ion transport</keyword>
<comment type="caution">
    <text evidence="15">The sequence shown here is derived from an EMBL/GenBank/DDBJ whole genome shotgun (WGS) entry which is preliminary data.</text>
</comment>
<evidence type="ECO:0000256" key="10">
    <source>
        <dbReference type="ARBA" id="ARBA00023136"/>
    </source>
</evidence>
<keyword evidence="10 13" id="KW-0472">Membrane</keyword>
<keyword evidence="5" id="KW-0631">Potassium channel</keyword>
<organism evidence="15 16">
    <name type="scientific">Cobetia amphilecti</name>
    <dbReference type="NCBI Taxonomy" id="1055104"/>
    <lineage>
        <taxon>Bacteria</taxon>
        <taxon>Pseudomonadati</taxon>
        <taxon>Pseudomonadota</taxon>
        <taxon>Gammaproteobacteria</taxon>
        <taxon>Oceanospirillales</taxon>
        <taxon>Halomonadaceae</taxon>
        <taxon>Cobetia</taxon>
    </lineage>
</organism>
<evidence type="ECO:0000256" key="11">
    <source>
        <dbReference type="ARBA" id="ARBA00023303"/>
    </source>
</evidence>
<evidence type="ECO:0000256" key="1">
    <source>
        <dbReference type="ARBA" id="ARBA00004141"/>
    </source>
</evidence>
<protein>
    <submittedName>
        <fullName evidence="15">Ion transporter</fullName>
    </submittedName>
</protein>
<dbReference type="EMBL" id="JAUORK010000022">
    <property type="protein sequence ID" value="MDO6673292.1"/>
    <property type="molecule type" value="Genomic_DNA"/>
</dbReference>
<dbReference type="AlphaFoldDB" id="A0AAP4TZL2"/>
<evidence type="ECO:0000256" key="2">
    <source>
        <dbReference type="ARBA" id="ARBA00022448"/>
    </source>
</evidence>
<dbReference type="RefSeq" id="WP_303594958.1">
    <property type="nucleotide sequence ID" value="NZ_JAUORK010000022.1"/>
</dbReference>
<evidence type="ECO:0000313" key="16">
    <source>
        <dbReference type="Proteomes" id="UP001170481"/>
    </source>
</evidence>
<evidence type="ECO:0000256" key="5">
    <source>
        <dbReference type="ARBA" id="ARBA00022826"/>
    </source>
</evidence>
<accession>A0AAP4TZL2</accession>
<evidence type="ECO:0000256" key="7">
    <source>
        <dbReference type="ARBA" id="ARBA00022958"/>
    </source>
</evidence>
<feature type="transmembrane region" description="Helical" evidence="13">
    <location>
        <begin position="125"/>
        <end position="147"/>
    </location>
</feature>
<dbReference type="PRINTS" id="PR00169">
    <property type="entry name" value="KCHANNEL"/>
</dbReference>
<sequence>MPERQGPANEYGSTPQSPPATPSHPSDYEPATGRLRARLFHWIFESDTKAAKAFDIGLILMIFASVAVVMLDSVPSLNAQYGELFRIMEWGFTIIFTLEYAVRLYCLKHPGTWAKGFYGVLDLLSIAPTWLSLLIPGAQALLVVRVLRVLRLFRVLRLMAFVGEGRMLVEAMTRSRRKILLFFITVLSIVTVFGALIYLIEPPEAGFTSIPKALYWGVVTLTTVGYGDIAPITPLGQFISALMMILGYSILAVPTGVFSAEVLNGLRMQQTSDEACPGCGREGHDRNAKYCKFCGTWLDEDTRDPREPEPETAPEPDPEPESESAPDAETPSGDETASPGDDSPDRDRS</sequence>
<feature type="region of interest" description="Disordered" evidence="12">
    <location>
        <begin position="299"/>
        <end position="349"/>
    </location>
</feature>
<dbReference type="Gene3D" id="1.20.120.350">
    <property type="entry name" value="Voltage-gated potassium channels. Chain C"/>
    <property type="match status" value="1"/>
</dbReference>
<evidence type="ECO:0000256" key="9">
    <source>
        <dbReference type="ARBA" id="ARBA00023065"/>
    </source>
</evidence>
<dbReference type="GO" id="GO:0005249">
    <property type="term" value="F:voltage-gated potassium channel activity"/>
    <property type="evidence" value="ECO:0007669"/>
    <property type="project" value="InterPro"/>
</dbReference>
<gene>
    <name evidence="15" type="ORF">Q4535_14350</name>
</gene>
<comment type="subcellular location">
    <subcellularLocation>
        <location evidence="1">Membrane</location>
        <topology evidence="1">Multi-pass membrane protein</topology>
    </subcellularLocation>
</comment>